<dbReference type="EMBL" id="JQCR01000003">
    <property type="protein sequence ID" value="KGE16432.1"/>
    <property type="molecule type" value="Genomic_DNA"/>
</dbReference>
<keyword evidence="6" id="KW-1185">Reference proteome</keyword>
<evidence type="ECO:0000313" key="5">
    <source>
        <dbReference type="EMBL" id="KGE16432.1"/>
    </source>
</evidence>
<organism evidence="5 6">
    <name type="scientific">Paenibacillus wynnii</name>
    <dbReference type="NCBI Taxonomy" id="268407"/>
    <lineage>
        <taxon>Bacteria</taxon>
        <taxon>Bacillati</taxon>
        <taxon>Bacillota</taxon>
        <taxon>Bacilli</taxon>
        <taxon>Bacillales</taxon>
        <taxon>Paenibacillaceae</taxon>
        <taxon>Paenibacillus</taxon>
    </lineage>
</organism>
<comment type="caution">
    <text evidence="5">The sequence shown here is derived from an EMBL/GenBank/DDBJ whole genome shotgun (WGS) entry which is preliminary data.</text>
</comment>
<dbReference type="AlphaFoldDB" id="A0A098M4F2"/>
<evidence type="ECO:0000256" key="2">
    <source>
        <dbReference type="ARBA" id="ARBA00034301"/>
    </source>
</evidence>
<dbReference type="STRING" id="268407.PWYN_16985"/>
<dbReference type="eggNOG" id="COG0491">
    <property type="taxonomic scope" value="Bacteria"/>
</dbReference>
<reference evidence="5 6" key="2">
    <citation type="submission" date="2014-10" db="EMBL/GenBank/DDBJ databases">
        <title>Comparative genomics of the Paenibacillus odorifer group.</title>
        <authorList>
            <person name="Tsai Y.-C."/>
            <person name="Martin N."/>
            <person name="Korlach J."/>
            <person name="Wiedmann M."/>
        </authorList>
    </citation>
    <scope>NUCLEOTIDE SEQUENCE [LARGE SCALE GENOMIC DNA]</scope>
    <source>
        <strain evidence="5 6">DSM 18334</strain>
    </source>
</reference>
<dbReference type="PANTHER" id="PTHR42951">
    <property type="entry name" value="METALLO-BETA-LACTAMASE DOMAIN-CONTAINING"/>
    <property type="match status" value="1"/>
</dbReference>
<dbReference type="Pfam" id="PF00753">
    <property type="entry name" value="Lactamase_B"/>
    <property type="match status" value="1"/>
</dbReference>
<sequence length="272" mass="29584">MNPNHMLTSGFTDLWEVAPGVIGLRTLFVNVAYISSSPSDWILVDAGLGMFAGSILNTAKEHFGKPPLAIILTHGHFDHVGTIKELIEEWKVPVYAHPLELPYLTGQRDYPPADPSVGGGLMAVISPLYPHRSIDLGTSVLPLPEDGNVPGALGWKWIHTPGHSPGHISLFREQDRVLIAGDAFITVKQESALAVVMQQQEIHGPPTYFTIDWAKAEDSVRKLAHLNPLVALTGHGLPMRGTELSAQLALLSKNFKKMAVPDQGKYVESSDV</sequence>
<dbReference type="SUPFAM" id="SSF56281">
    <property type="entry name" value="Metallo-hydrolase/oxidoreductase"/>
    <property type="match status" value="1"/>
</dbReference>
<dbReference type="PANTHER" id="PTHR42951:SF17">
    <property type="entry name" value="METALLO-BETA-LACTAMASE DOMAIN-CONTAINING PROTEIN"/>
    <property type="match status" value="1"/>
</dbReference>
<comment type="catalytic activity">
    <reaction evidence="1">
        <text>3',5'-cyclic CMP + H2O = CMP + H(+)</text>
        <dbReference type="Rhea" id="RHEA:72675"/>
        <dbReference type="ChEBI" id="CHEBI:15377"/>
        <dbReference type="ChEBI" id="CHEBI:15378"/>
        <dbReference type="ChEBI" id="CHEBI:58003"/>
        <dbReference type="ChEBI" id="CHEBI:60377"/>
    </reaction>
    <physiologicalReaction direction="left-to-right" evidence="1">
        <dbReference type="Rhea" id="RHEA:72676"/>
    </physiologicalReaction>
</comment>
<comment type="function">
    <text evidence="2">Counteracts the endogenous Pycsar antiviral defense system. Phosphodiesterase that enables metal-dependent hydrolysis of host cyclic nucleotide Pycsar defense signals such as cCMP and cUMP.</text>
</comment>
<protein>
    <submittedName>
        <fullName evidence="5">Metallo-beta-lactamase family protein</fullName>
    </submittedName>
</protein>
<reference evidence="5 6" key="1">
    <citation type="submission" date="2014-08" db="EMBL/GenBank/DDBJ databases">
        <authorList>
            <person name="den Bakker H.C."/>
        </authorList>
    </citation>
    <scope>NUCLEOTIDE SEQUENCE [LARGE SCALE GENOMIC DNA]</scope>
    <source>
        <strain evidence="5 6">DSM 18334</strain>
    </source>
</reference>
<feature type="domain" description="Metallo-beta-lactamase" evidence="4">
    <location>
        <begin position="28"/>
        <end position="235"/>
    </location>
</feature>
<evidence type="ECO:0000256" key="3">
    <source>
        <dbReference type="ARBA" id="ARBA00048505"/>
    </source>
</evidence>
<dbReference type="RefSeq" id="WP_036658715.1">
    <property type="nucleotide sequence ID" value="NZ_JQCR01000003.1"/>
</dbReference>
<dbReference type="OrthoDB" id="9802248at2"/>
<dbReference type="Gene3D" id="3.60.15.10">
    <property type="entry name" value="Ribonuclease Z/Hydroxyacylglutathione hydrolase-like"/>
    <property type="match status" value="1"/>
</dbReference>
<evidence type="ECO:0000313" key="6">
    <source>
        <dbReference type="Proteomes" id="UP000029734"/>
    </source>
</evidence>
<gene>
    <name evidence="5" type="ORF">PWYN_16985</name>
</gene>
<dbReference type="SMART" id="SM00849">
    <property type="entry name" value="Lactamase_B"/>
    <property type="match status" value="1"/>
</dbReference>
<evidence type="ECO:0000256" key="1">
    <source>
        <dbReference type="ARBA" id="ARBA00034221"/>
    </source>
</evidence>
<dbReference type="InterPro" id="IPR001279">
    <property type="entry name" value="Metallo-B-lactamas"/>
</dbReference>
<comment type="catalytic activity">
    <reaction evidence="3">
        <text>3',5'-cyclic UMP + H2O = UMP + H(+)</text>
        <dbReference type="Rhea" id="RHEA:70575"/>
        <dbReference type="ChEBI" id="CHEBI:15377"/>
        <dbReference type="ChEBI" id="CHEBI:15378"/>
        <dbReference type="ChEBI" id="CHEBI:57865"/>
        <dbReference type="ChEBI" id="CHEBI:184387"/>
    </reaction>
    <physiologicalReaction direction="left-to-right" evidence="3">
        <dbReference type="Rhea" id="RHEA:70576"/>
    </physiologicalReaction>
</comment>
<dbReference type="InterPro" id="IPR036866">
    <property type="entry name" value="RibonucZ/Hydroxyglut_hydro"/>
</dbReference>
<dbReference type="CDD" id="cd07721">
    <property type="entry name" value="yflN-like_MBL-fold"/>
    <property type="match status" value="1"/>
</dbReference>
<dbReference type="InterPro" id="IPR050855">
    <property type="entry name" value="NDM-1-like"/>
</dbReference>
<proteinExistence type="predicted"/>
<accession>A0A098M4F2</accession>
<name>A0A098M4F2_9BACL</name>
<dbReference type="Proteomes" id="UP000029734">
    <property type="component" value="Unassembled WGS sequence"/>
</dbReference>
<evidence type="ECO:0000259" key="4">
    <source>
        <dbReference type="SMART" id="SM00849"/>
    </source>
</evidence>